<dbReference type="InParanoid" id="A0A803TDM8"/>
<dbReference type="GeneTree" id="ENSGT00940000163438"/>
<dbReference type="Ensembl" id="ENSACAT00000036807.1">
    <property type="protein sequence ID" value="ENSACAP00000033318.1"/>
    <property type="gene ID" value="ENSACAG00000038179.1"/>
</dbReference>
<keyword evidence="1" id="KW-0175">Coiled coil</keyword>
<dbReference type="Proteomes" id="UP000001646">
    <property type="component" value="Chromosome 1"/>
</dbReference>
<dbReference type="PANTHER" id="PTHR35450">
    <property type="entry name" value="REVERSE TRANSCRIPTASE DOMAIN-CONTAINING PROTEIN"/>
    <property type="match status" value="1"/>
</dbReference>
<keyword evidence="5" id="KW-1185">Reference proteome</keyword>
<proteinExistence type="predicted"/>
<evidence type="ECO:0000256" key="1">
    <source>
        <dbReference type="SAM" id="Coils"/>
    </source>
</evidence>
<dbReference type="SUPFAM" id="SSF56672">
    <property type="entry name" value="DNA/RNA polymerases"/>
    <property type="match status" value="1"/>
</dbReference>
<feature type="coiled-coil region" evidence="1">
    <location>
        <begin position="264"/>
        <end position="340"/>
    </location>
</feature>
<feature type="compositionally biased region" description="Polar residues" evidence="2">
    <location>
        <begin position="30"/>
        <end position="45"/>
    </location>
</feature>
<organism evidence="4 5">
    <name type="scientific">Anolis carolinensis</name>
    <name type="common">Green anole</name>
    <name type="synonym">American chameleon</name>
    <dbReference type="NCBI Taxonomy" id="28377"/>
    <lineage>
        <taxon>Eukaryota</taxon>
        <taxon>Metazoa</taxon>
        <taxon>Chordata</taxon>
        <taxon>Craniata</taxon>
        <taxon>Vertebrata</taxon>
        <taxon>Euteleostomi</taxon>
        <taxon>Lepidosauria</taxon>
        <taxon>Squamata</taxon>
        <taxon>Bifurcata</taxon>
        <taxon>Unidentata</taxon>
        <taxon>Episquamata</taxon>
        <taxon>Toxicofera</taxon>
        <taxon>Iguania</taxon>
        <taxon>Dactyloidae</taxon>
        <taxon>Anolis</taxon>
    </lineage>
</organism>
<evidence type="ECO:0000259" key="3">
    <source>
        <dbReference type="PROSITE" id="PS50878"/>
    </source>
</evidence>
<accession>A0A803TDM8</accession>
<protein>
    <recommendedName>
        <fullName evidence="3">Reverse transcriptase domain-containing protein</fullName>
    </recommendedName>
</protein>
<dbReference type="InterPro" id="IPR043502">
    <property type="entry name" value="DNA/RNA_pol_sf"/>
</dbReference>
<reference evidence="4" key="2">
    <citation type="submission" date="2025-08" db="UniProtKB">
        <authorList>
            <consortium name="Ensembl"/>
        </authorList>
    </citation>
    <scope>IDENTIFICATION</scope>
</reference>
<sequence length="1137" mass="131952">MENQTQTKSILARSSPRIKRTAVDAADSGHPSTSGLRNHQNPNEQSQKRQKYTMPENRTIMKCYYKSEPQRRGYQKRMHQLWKQEYPDSQITEPRLADQRRFIIRNKVFSEVELEEIQKICKVNHHQTTAQTAAETPATLGIVEQIEPEKRVEFLQEFEEPALETPVEPPGTLTARQQELKDKIVAHAAANAIRKRLPTLKTVPKRHLAPLMKDVNTVLSTVQITSIEQTNQFAYSAAVIVTEELGLLQPRQPQRKSNGKPKWKVRLELKIKKLRSDASNLKNMKERKLKNDKIKQYLIRKYWLNTRKIEEALEIVKEQITATARKIERYEARIIQYRQNQLFQSDQRRFYQSLNQTTDTVTIKPEKTATTKFWKELWENNKNYNKNAGWIKEFEGKFSQNKMELMEITTEMISKRVQKVKNWTSPGSDQLHGFWLKHLISLHGKMAQQFNEMLQKGSISEWLTTGRTYLIQKDPTKGAAPGNYRPITCLPTMFKLLTGIIADRIQDYLEEKNILPDEQKGNKRKSRGTKDQLLIDKMILENCKSRKANLHMTWIDYKKAFDSLPHSWIIKYLDAIGICKNVGTFIENMMEHWKTELFVGNESYGLVNIRRGIFQGDSLSPLLFIIAMIPLSTILQKTNLGYQTAKNSHKISHLMYMDDLKLHGKTETEIQSLTNTVRIFSTDINMEFGLDKCSTVALKKGKIIESEGINMPNGQPIKCHQPEAYKYLGILQLDNIKHEHVKTVVSKEYTQRVRKILKSKLNGGNTIKAINTWAIPVIRYTAGIINWTQMELDNLDRKTRKLMTIHHSLHPRSDVDRLYLPRRSGGRGLLQVKQAVKEEEHALAEYVKQSEEPALIEVKNQKLLKAQQTKNQYKKTTLQTRADNWHNKTLHGKFLDKIEGKADKEKTWLWLTNGTLKKETEGLILAAQEQAIRTNAIKAKIEKSADDPKCRLCKETDETIDHILSCCKKIAQTDYKQRHNYVAQMIHWNLCLKYHLPAAKNWWDHKPAKVLENEHAKKLWDFRIQTDKVLEHNTPDITVVEKNKVWIIDVAIPGDSRIDEKQQEKLSRYQDLKIELQRLWQKPVQVVPVVMGTLGAVPKDLSRHLETIGIDKITICLLQKPTLLGSARIIRKYITQS</sequence>
<dbReference type="AlphaFoldDB" id="A0A803TDM8"/>
<feature type="region of interest" description="Disordered" evidence="2">
    <location>
        <begin position="1"/>
        <end position="56"/>
    </location>
</feature>
<reference evidence="4" key="3">
    <citation type="submission" date="2025-09" db="UniProtKB">
        <authorList>
            <consortium name="Ensembl"/>
        </authorList>
    </citation>
    <scope>IDENTIFICATION</scope>
</reference>
<feature type="coiled-coil region" evidence="1">
    <location>
        <begin position="829"/>
        <end position="876"/>
    </location>
</feature>
<dbReference type="Pfam" id="PF00078">
    <property type="entry name" value="RVT_1"/>
    <property type="match status" value="1"/>
</dbReference>
<dbReference type="PANTHER" id="PTHR35450:SF2">
    <property type="entry name" value="REVERSE TRANSCRIPTASE DOMAIN-CONTAINING PROTEIN"/>
    <property type="match status" value="1"/>
</dbReference>
<name>A0A803TDM8_ANOCA</name>
<evidence type="ECO:0000313" key="5">
    <source>
        <dbReference type="Proteomes" id="UP000001646"/>
    </source>
</evidence>
<feature type="domain" description="Reverse transcriptase" evidence="3">
    <location>
        <begin position="452"/>
        <end position="732"/>
    </location>
</feature>
<evidence type="ECO:0000256" key="2">
    <source>
        <dbReference type="SAM" id="MobiDB-lite"/>
    </source>
</evidence>
<dbReference type="CDD" id="cd01650">
    <property type="entry name" value="RT_nLTR_like"/>
    <property type="match status" value="1"/>
</dbReference>
<evidence type="ECO:0000313" key="4">
    <source>
        <dbReference type="Ensembl" id="ENSACAP00000033318.1"/>
    </source>
</evidence>
<dbReference type="PROSITE" id="PS50878">
    <property type="entry name" value="RT_POL"/>
    <property type="match status" value="1"/>
</dbReference>
<reference evidence="4 5" key="1">
    <citation type="submission" date="2009-12" db="EMBL/GenBank/DDBJ databases">
        <title>The Genome Sequence of Anolis carolinensis (Green Anole Lizard).</title>
        <authorList>
            <consortium name="The Genome Sequencing Platform"/>
            <person name="Di Palma F."/>
            <person name="Alfoldi J."/>
            <person name="Heiman D."/>
            <person name="Young S."/>
            <person name="Grabherr M."/>
            <person name="Johnson J."/>
            <person name="Lander E.S."/>
            <person name="Lindblad-Toh K."/>
        </authorList>
    </citation>
    <scope>NUCLEOTIDE SEQUENCE [LARGE SCALE GENOMIC DNA]</scope>
    <source>
        <strain evidence="4 5">JBL SC #1</strain>
    </source>
</reference>
<dbReference type="InterPro" id="IPR000477">
    <property type="entry name" value="RT_dom"/>
</dbReference>